<evidence type="ECO:0000313" key="1">
    <source>
        <dbReference type="EMBL" id="SEH06603.1"/>
    </source>
</evidence>
<reference evidence="1 2" key="1">
    <citation type="submission" date="2016-10" db="EMBL/GenBank/DDBJ databases">
        <authorList>
            <person name="de Groot N.N."/>
        </authorList>
    </citation>
    <scope>NUCLEOTIDE SEQUENCE [LARGE SCALE GENOMIC DNA]</scope>
    <source>
        <strain evidence="1">MBHS1</strain>
    </source>
</reference>
<dbReference type="Proteomes" id="UP000236724">
    <property type="component" value="Unassembled WGS sequence"/>
</dbReference>
<accession>A0A1H6FAF6</accession>
<dbReference type="EMBL" id="FMSV02000501">
    <property type="protein sequence ID" value="SEH06603.1"/>
    <property type="molecule type" value="Genomic_DNA"/>
</dbReference>
<organism evidence="1 2">
    <name type="scientific">Candidatus Venteria ishoeyi</name>
    <dbReference type="NCBI Taxonomy" id="1899563"/>
    <lineage>
        <taxon>Bacteria</taxon>
        <taxon>Pseudomonadati</taxon>
        <taxon>Pseudomonadota</taxon>
        <taxon>Gammaproteobacteria</taxon>
        <taxon>Thiotrichales</taxon>
        <taxon>Thiotrichaceae</taxon>
        <taxon>Venteria</taxon>
    </lineage>
</organism>
<keyword evidence="2" id="KW-1185">Reference proteome</keyword>
<proteinExistence type="predicted"/>
<name>A0A1H6FAF6_9GAMM</name>
<protein>
    <submittedName>
        <fullName evidence="1">Uncharacterized protein</fullName>
    </submittedName>
</protein>
<evidence type="ECO:0000313" key="2">
    <source>
        <dbReference type="Proteomes" id="UP000236724"/>
    </source>
</evidence>
<sequence length="69" mass="8254">MTLLVVFKPQWVSSFQDKYYLQGLRFTVYGLRFTVYGLRFTVYGLRFTVYGFILIQTHDCQRITDNCQP</sequence>
<gene>
    <name evidence="1" type="ORF">MBHS_02467</name>
</gene>
<dbReference type="AlphaFoldDB" id="A0A1H6FAF6"/>